<evidence type="ECO:0000313" key="2">
    <source>
        <dbReference type="EMBL" id="GIX91535.1"/>
    </source>
</evidence>
<gene>
    <name evidence="2" type="ORF">CEXT_454111</name>
</gene>
<evidence type="ECO:0000313" key="3">
    <source>
        <dbReference type="Proteomes" id="UP001054945"/>
    </source>
</evidence>
<sequence length="101" mass="11545">MSICTVLGLPWLRLFFVTGGCDSEFSQNMPTLRNEKQKLFRLVITRSATFKSTCAVMESYAKWQMMSSVYRLNNFWGSAEVPPSPELVTSNYLRICFNSGK</sequence>
<evidence type="ECO:0008006" key="4">
    <source>
        <dbReference type="Google" id="ProtNLM"/>
    </source>
</evidence>
<evidence type="ECO:0000256" key="1">
    <source>
        <dbReference type="SAM" id="SignalP"/>
    </source>
</evidence>
<comment type="caution">
    <text evidence="2">The sequence shown here is derived from an EMBL/GenBank/DDBJ whole genome shotgun (WGS) entry which is preliminary data.</text>
</comment>
<keyword evidence="1" id="KW-0732">Signal</keyword>
<proteinExistence type="predicted"/>
<dbReference type="AlphaFoldDB" id="A0AAV4P6F6"/>
<keyword evidence="3" id="KW-1185">Reference proteome</keyword>
<dbReference type="EMBL" id="BPLR01021590">
    <property type="protein sequence ID" value="GIX91535.1"/>
    <property type="molecule type" value="Genomic_DNA"/>
</dbReference>
<organism evidence="2 3">
    <name type="scientific">Caerostris extrusa</name>
    <name type="common">Bark spider</name>
    <name type="synonym">Caerostris bankana</name>
    <dbReference type="NCBI Taxonomy" id="172846"/>
    <lineage>
        <taxon>Eukaryota</taxon>
        <taxon>Metazoa</taxon>
        <taxon>Ecdysozoa</taxon>
        <taxon>Arthropoda</taxon>
        <taxon>Chelicerata</taxon>
        <taxon>Arachnida</taxon>
        <taxon>Araneae</taxon>
        <taxon>Araneomorphae</taxon>
        <taxon>Entelegynae</taxon>
        <taxon>Araneoidea</taxon>
        <taxon>Araneidae</taxon>
        <taxon>Caerostris</taxon>
    </lineage>
</organism>
<accession>A0AAV4P6F6</accession>
<protein>
    <recommendedName>
        <fullName evidence="4">Secreted protein</fullName>
    </recommendedName>
</protein>
<reference evidence="2 3" key="1">
    <citation type="submission" date="2021-06" db="EMBL/GenBank/DDBJ databases">
        <title>Caerostris extrusa draft genome.</title>
        <authorList>
            <person name="Kono N."/>
            <person name="Arakawa K."/>
        </authorList>
    </citation>
    <scope>NUCLEOTIDE SEQUENCE [LARGE SCALE GENOMIC DNA]</scope>
</reference>
<name>A0AAV4P6F6_CAEEX</name>
<feature type="chain" id="PRO_5043461568" description="Secreted protein" evidence="1">
    <location>
        <begin position="24"/>
        <end position="101"/>
    </location>
</feature>
<dbReference type="Proteomes" id="UP001054945">
    <property type="component" value="Unassembled WGS sequence"/>
</dbReference>
<feature type="signal peptide" evidence="1">
    <location>
        <begin position="1"/>
        <end position="23"/>
    </location>
</feature>